<dbReference type="InterPro" id="IPR052729">
    <property type="entry name" value="Acyl/Acetyltrans_Enzymes"/>
</dbReference>
<dbReference type="Gene3D" id="3.40.630.90">
    <property type="match status" value="1"/>
</dbReference>
<dbReference type="Gene3D" id="3.40.630.30">
    <property type="match status" value="1"/>
</dbReference>
<reference evidence="2" key="1">
    <citation type="journal article" date="2022" name="G3 (Bethesda)">
        <title>Unveiling the complete genome sequence of Alicyclobacillus acidoterrestris DSM 3922T, a taint-producing strain.</title>
        <authorList>
            <person name="Leonardo I.C."/>
            <person name="Barreto Crespo M.T."/>
            <person name="Gaspar F.B."/>
        </authorList>
    </citation>
    <scope>NUCLEOTIDE SEQUENCE [LARGE SCALE GENOMIC DNA]</scope>
    <source>
        <strain evidence="2">DSM 3922</strain>
    </source>
</reference>
<dbReference type="GO" id="GO:0016747">
    <property type="term" value="F:acyltransferase activity, transferring groups other than amino-acyl groups"/>
    <property type="evidence" value="ECO:0007669"/>
    <property type="project" value="InterPro"/>
</dbReference>
<dbReference type="InterPro" id="IPR041496">
    <property type="entry name" value="YitH/HolE_GNAT"/>
</dbReference>
<name>T0BKE6_ALIAG</name>
<gene>
    <name evidence="1" type="ORF">K1I37_14095</name>
</gene>
<dbReference type="InterPro" id="IPR000182">
    <property type="entry name" value="GNAT_dom"/>
</dbReference>
<dbReference type="STRING" id="1356854.N007_17520"/>
<dbReference type="Proteomes" id="UP000829401">
    <property type="component" value="Chromosome"/>
</dbReference>
<keyword evidence="1" id="KW-0012">Acyltransferase</keyword>
<dbReference type="eggNOG" id="COG0456">
    <property type="taxonomic scope" value="Bacteria"/>
</dbReference>
<protein>
    <submittedName>
        <fullName evidence="1">GNAT family N-acetyltransferase</fullName>
        <ecNumber evidence="1">2.3.1.-</ecNumber>
    </submittedName>
</protein>
<dbReference type="EC" id="2.3.1.-" evidence="1"/>
<dbReference type="PROSITE" id="PS51186">
    <property type="entry name" value="GNAT"/>
    <property type="match status" value="1"/>
</dbReference>
<dbReference type="CDD" id="cd04301">
    <property type="entry name" value="NAT_SF"/>
    <property type="match status" value="1"/>
</dbReference>
<dbReference type="PANTHER" id="PTHR47237">
    <property type="entry name" value="SLL0310 PROTEIN"/>
    <property type="match status" value="1"/>
</dbReference>
<keyword evidence="1" id="KW-0808">Transferase</keyword>
<dbReference type="SUPFAM" id="SSF55729">
    <property type="entry name" value="Acyl-CoA N-acyltransferases (Nat)"/>
    <property type="match status" value="1"/>
</dbReference>
<dbReference type="Pfam" id="PF13673">
    <property type="entry name" value="Acetyltransf_10"/>
    <property type="match status" value="1"/>
</dbReference>
<dbReference type="EMBL" id="CP080467">
    <property type="protein sequence ID" value="UNO47811.1"/>
    <property type="molecule type" value="Genomic_DNA"/>
</dbReference>
<accession>T0BKE6</accession>
<dbReference type="Pfam" id="PF18014">
    <property type="entry name" value="Acetyltransf_18"/>
    <property type="match status" value="1"/>
</dbReference>
<evidence type="ECO:0000313" key="2">
    <source>
        <dbReference type="Proteomes" id="UP000829401"/>
    </source>
</evidence>
<evidence type="ECO:0000313" key="1">
    <source>
        <dbReference type="EMBL" id="UNO47811.1"/>
    </source>
</evidence>
<dbReference type="PANTHER" id="PTHR47237:SF2">
    <property type="entry name" value="BLL4206 PROTEIN"/>
    <property type="match status" value="1"/>
</dbReference>
<keyword evidence="2" id="KW-1185">Reference proteome</keyword>
<dbReference type="RefSeq" id="WP_021298642.1">
    <property type="nucleotide sequence ID" value="NZ_AURB01000200.1"/>
</dbReference>
<proteinExistence type="predicted"/>
<sequence length="285" mass="30724">MARDSQFEILNPEDALALQALAEAVGWRFHPEQAHLLLSSGGTVFGQRVQGRLIASAGIYIYGTSLSSLGVVMVDRAFQRRGLGRRMVERCLTEVAKTDTPVTLVATSEGFPLYASLGFQTVGQVYRYQKDSIHSDDTLPNHAGMSKMTEADLAEVIRMDEVAFGAPRSALLHTLFSQMQEGYMVRDATGAVRGMAIAVCRGACLVIGPLVAHAETTAMALVQRIAASFDGPVRLDVPSHQAAFVAQLASHGFRERMASPVMCLGRTNLPGQRDLLFAIADPAFG</sequence>
<accession>A0A9E7CXE5</accession>
<organism evidence="1 2">
    <name type="scientific">Alicyclobacillus acidoterrestris (strain ATCC 49025 / DSM 3922 / CIP 106132 / NCIMB 13137 / GD3B)</name>
    <dbReference type="NCBI Taxonomy" id="1356854"/>
    <lineage>
        <taxon>Bacteria</taxon>
        <taxon>Bacillati</taxon>
        <taxon>Bacillota</taxon>
        <taxon>Bacilli</taxon>
        <taxon>Bacillales</taxon>
        <taxon>Alicyclobacillaceae</taxon>
        <taxon>Alicyclobacillus</taxon>
    </lineage>
</organism>
<dbReference type="AlphaFoldDB" id="T0BKE6"/>
<dbReference type="InterPro" id="IPR016181">
    <property type="entry name" value="Acyl_CoA_acyltransferase"/>
</dbReference>
<dbReference type="OrthoDB" id="8453373at2"/>
<dbReference type="KEGG" id="aaco:K1I37_14095"/>